<dbReference type="AlphaFoldDB" id="A0A811U0S4"/>
<evidence type="ECO:0000313" key="2">
    <source>
        <dbReference type="Proteomes" id="UP000606786"/>
    </source>
</evidence>
<name>A0A811U0S4_CERCA</name>
<evidence type="ECO:0000313" key="1">
    <source>
        <dbReference type="EMBL" id="CAD6992549.1"/>
    </source>
</evidence>
<proteinExistence type="predicted"/>
<dbReference type="Proteomes" id="UP000606786">
    <property type="component" value="Unassembled WGS sequence"/>
</dbReference>
<comment type="caution">
    <text evidence="1">The sequence shown here is derived from an EMBL/GenBank/DDBJ whole genome shotgun (WGS) entry which is preliminary data.</text>
</comment>
<sequence>MCCRSGRCSIHPAPCSVTPANRLNQKLSLGRTLVALPLKRQIPNRAITDGGVNSLAMVQFSLAIDHKGETEAIAFAELEVLLAQQSTLQASTASADS</sequence>
<organism evidence="1 2">
    <name type="scientific">Ceratitis capitata</name>
    <name type="common">Mediterranean fruit fly</name>
    <name type="synonym">Tephritis capitata</name>
    <dbReference type="NCBI Taxonomy" id="7213"/>
    <lineage>
        <taxon>Eukaryota</taxon>
        <taxon>Metazoa</taxon>
        <taxon>Ecdysozoa</taxon>
        <taxon>Arthropoda</taxon>
        <taxon>Hexapoda</taxon>
        <taxon>Insecta</taxon>
        <taxon>Pterygota</taxon>
        <taxon>Neoptera</taxon>
        <taxon>Endopterygota</taxon>
        <taxon>Diptera</taxon>
        <taxon>Brachycera</taxon>
        <taxon>Muscomorpha</taxon>
        <taxon>Tephritoidea</taxon>
        <taxon>Tephritidae</taxon>
        <taxon>Ceratitis</taxon>
        <taxon>Ceratitis</taxon>
    </lineage>
</organism>
<keyword evidence="2" id="KW-1185">Reference proteome</keyword>
<dbReference type="EMBL" id="CAJHJT010000001">
    <property type="protein sequence ID" value="CAD6992549.1"/>
    <property type="molecule type" value="Genomic_DNA"/>
</dbReference>
<protein>
    <submittedName>
        <fullName evidence="1">(Mediterranean fruit fly) hypothetical protein</fullName>
    </submittedName>
</protein>
<accession>A0A811U0S4</accession>
<gene>
    <name evidence="1" type="ORF">CCAP1982_LOCUS1395</name>
</gene>
<reference evidence="1" key="1">
    <citation type="submission" date="2020-11" db="EMBL/GenBank/DDBJ databases">
        <authorList>
            <person name="Whitehead M."/>
        </authorList>
    </citation>
    <scope>NUCLEOTIDE SEQUENCE</scope>
    <source>
        <strain evidence="1">EGII</strain>
    </source>
</reference>